<organism evidence="4 5">
    <name type="scientific">Vibrio hippocampi</name>
    <dbReference type="NCBI Taxonomy" id="654686"/>
    <lineage>
        <taxon>Bacteria</taxon>
        <taxon>Pseudomonadati</taxon>
        <taxon>Pseudomonadota</taxon>
        <taxon>Gammaproteobacteria</taxon>
        <taxon>Vibrionales</taxon>
        <taxon>Vibrionaceae</taxon>
        <taxon>Vibrio</taxon>
    </lineage>
</organism>
<comment type="similarity">
    <text evidence="1 2">Belongs to the Dps family.</text>
</comment>
<comment type="caution">
    <text evidence="4">The sequence shown here is derived from an EMBL/GenBank/DDBJ whole genome shotgun (WGS) entry which is preliminary data.</text>
</comment>
<reference evidence="4" key="1">
    <citation type="submission" date="2021-12" db="EMBL/GenBank/DDBJ databases">
        <authorList>
            <person name="Rodrigo-Torres L."/>
            <person name="Arahal R. D."/>
            <person name="Lucena T."/>
        </authorList>
    </citation>
    <scope>NUCLEOTIDE SEQUENCE</scope>
    <source>
        <strain evidence="4">CECT 8226</strain>
    </source>
</reference>
<dbReference type="PRINTS" id="PR01346">
    <property type="entry name" value="HELNAPAPROT"/>
</dbReference>
<name>A0ABN8DQ42_9VIBR</name>
<sequence length="156" mass="18024">MEKNIIGLDKAQTVELGEKLNQLLADYQVLYMNVRGYHWNIKGRDFYELHAKFEEIYTAFIDQIDEIAERILTLEVTPVHGYSAYLRLSEIPEQTNVTEGKAAIEQILDAYKILLVKQRQLLAFASELGDEGTVSLLGDYISQQEKETWMMNAYLQ</sequence>
<dbReference type="EMBL" id="CAKLCM010000003">
    <property type="protein sequence ID" value="CAH0530153.1"/>
    <property type="molecule type" value="Genomic_DNA"/>
</dbReference>
<dbReference type="PANTHER" id="PTHR42932:SF1">
    <property type="entry name" value="GENERAL STRESS PROTEIN 20U"/>
    <property type="match status" value="1"/>
</dbReference>
<dbReference type="PROSITE" id="PS00818">
    <property type="entry name" value="DPS_1"/>
    <property type="match status" value="1"/>
</dbReference>
<proteinExistence type="inferred from homology"/>
<dbReference type="Pfam" id="PF00210">
    <property type="entry name" value="Ferritin"/>
    <property type="match status" value="1"/>
</dbReference>
<gene>
    <name evidence="4" type="ORF">VHP8226_03868</name>
</gene>
<accession>A0ABN8DQ42</accession>
<keyword evidence="5" id="KW-1185">Reference proteome</keyword>
<evidence type="ECO:0000256" key="2">
    <source>
        <dbReference type="RuleBase" id="RU003875"/>
    </source>
</evidence>
<dbReference type="PIRSF" id="PIRSF005900">
    <property type="entry name" value="Dps"/>
    <property type="match status" value="1"/>
</dbReference>
<dbReference type="SUPFAM" id="SSF47240">
    <property type="entry name" value="Ferritin-like"/>
    <property type="match status" value="1"/>
</dbReference>
<evidence type="ECO:0000259" key="3">
    <source>
        <dbReference type="Pfam" id="PF00210"/>
    </source>
</evidence>
<dbReference type="Gene3D" id="1.20.1260.10">
    <property type="match status" value="1"/>
</dbReference>
<dbReference type="CDD" id="cd01043">
    <property type="entry name" value="DPS"/>
    <property type="match status" value="1"/>
</dbReference>
<dbReference type="InterPro" id="IPR012347">
    <property type="entry name" value="Ferritin-like"/>
</dbReference>
<dbReference type="PANTHER" id="PTHR42932">
    <property type="entry name" value="GENERAL STRESS PROTEIN 20U"/>
    <property type="match status" value="1"/>
</dbReference>
<evidence type="ECO:0000313" key="5">
    <source>
        <dbReference type="Proteomes" id="UP000838160"/>
    </source>
</evidence>
<dbReference type="InterPro" id="IPR009078">
    <property type="entry name" value="Ferritin-like_SF"/>
</dbReference>
<dbReference type="InterPro" id="IPR002177">
    <property type="entry name" value="DPS_DNA-bd"/>
</dbReference>
<dbReference type="Proteomes" id="UP000838160">
    <property type="component" value="Unassembled WGS sequence"/>
</dbReference>
<evidence type="ECO:0000256" key="1">
    <source>
        <dbReference type="ARBA" id="ARBA00009497"/>
    </source>
</evidence>
<protein>
    <recommendedName>
        <fullName evidence="3">Ferritin/DPS domain-containing protein</fullName>
    </recommendedName>
</protein>
<dbReference type="InterPro" id="IPR023188">
    <property type="entry name" value="DPS_DNA-bd_CS"/>
</dbReference>
<dbReference type="InterPro" id="IPR008331">
    <property type="entry name" value="Ferritin_DPS_dom"/>
</dbReference>
<feature type="domain" description="Ferritin/DPS" evidence="3">
    <location>
        <begin position="18"/>
        <end position="156"/>
    </location>
</feature>
<evidence type="ECO:0000313" key="4">
    <source>
        <dbReference type="EMBL" id="CAH0530153.1"/>
    </source>
</evidence>
<dbReference type="RefSeq" id="WP_237486668.1">
    <property type="nucleotide sequence ID" value="NZ_CAKLCM010000003.1"/>
</dbReference>